<dbReference type="InterPro" id="IPR038050">
    <property type="entry name" value="Neuro_actylchol_rec"/>
</dbReference>
<protein>
    <submittedName>
        <fullName evidence="2">Glutamate-gated chloride channel subunit beta,Glycine receptor subunit alpha-4,Glycine receptor subunit alpha-2,Glycine receptor subunit alpha-1</fullName>
    </submittedName>
</protein>
<dbReference type="GO" id="GO:0005230">
    <property type="term" value="F:extracellular ligand-gated monoatomic ion channel activity"/>
    <property type="evidence" value="ECO:0007669"/>
    <property type="project" value="UniProtKB-ARBA"/>
</dbReference>
<reference evidence="2" key="1">
    <citation type="submission" date="2021-02" db="EMBL/GenBank/DDBJ databases">
        <authorList>
            <person name="Bekaert M."/>
        </authorList>
    </citation>
    <scope>NUCLEOTIDE SEQUENCE</scope>
    <source>
        <strain evidence="2">IoA-00</strain>
    </source>
</reference>
<dbReference type="InterPro" id="IPR006201">
    <property type="entry name" value="Neur_channel"/>
</dbReference>
<dbReference type="InterPro" id="IPR036719">
    <property type="entry name" value="Neuro-gated_channel_TM_sf"/>
</dbReference>
<dbReference type="Gene3D" id="1.20.58.390">
    <property type="entry name" value="Neurotransmitter-gated ion-channel transmembrane domain"/>
    <property type="match status" value="1"/>
</dbReference>
<accession>A0A7R8D4F5</accession>
<dbReference type="GO" id="GO:0004888">
    <property type="term" value="F:transmembrane signaling receptor activity"/>
    <property type="evidence" value="ECO:0007669"/>
    <property type="project" value="InterPro"/>
</dbReference>
<dbReference type="GO" id="GO:0005254">
    <property type="term" value="F:chloride channel activity"/>
    <property type="evidence" value="ECO:0007669"/>
    <property type="project" value="UniProtKB-ARBA"/>
</dbReference>
<organism evidence="2 3">
    <name type="scientific">Lepeophtheirus salmonis</name>
    <name type="common">Salmon louse</name>
    <name type="synonym">Caligus salmonis</name>
    <dbReference type="NCBI Taxonomy" id="72036"/>
    <lineage>
        <taxon>Eukaryota</taxon>
        <taxon>Metazoa</taxon>
        <taxon>Ecdysozoa</taxon>
        <taxon>Arthropoda</taxon>
        <taxon>Crustacea</taxon>
        <taxon>Multicrustacea</taxon>
        <taxon>Hexanauplia</taxon>
        <taxon>Copepoda</taxon>
        <taxon>Siphonostomatoida</taxon>
        <taxon>Caligidae</taxon>
        <taxon>Lepeophtheirus</taxon>
    </lineage>
</organism>
<dbReference type="InterPro" id="IPR006028">
    <property type="entry name" value="GABAA/Glycine_rcpt"/>
</dbReference>
<proteinExistence type="predicted"/>
<keyword evidence="2" id="KW-0675">Receptor</keyword>
<dbReference type="CDD" id="cd19049">
    <property type="entry name" value="LGIC_TM_anion"/>
    <property type="match status" value="1"/>
</dbReference>
<name>A0A7R8D4F5_LEPSM</name>
<feature type="domain" description="Neurotransmitter-gated ion-channel transmembrane" evidence="1">
    <location>
        <begin position="44"/>
        <end position="272"/>
    </location>
</feature>
<evidence type="ECO:0000259" key="1">
    <source>
        <dbReference type="Pfam" id="PF02932"/>
    </source>
</evidence>
<dbReference type="PRINTS" id="PR00253">
    <property type="entry name" value="GABAARECEPTR"/>
</dbReference>
<evidence type="ECO:0000313" key="2">
    <source>
        <dbReference type="EMBL" id="CAF2995188.1"/>
    </source>
</evidence>
<dbReference type="GO" id="GO:0016020">
    <property type="term" value="C:membrane"/>
    <property type="evidence" value="ECO:0007669"/>
    <property type="project" value="InterPro"/>
</dbReference>
<dbReference type="Pfam" id="PF02932">
    <property type="entry name" value="Neur_chan_memb"/>
    <property type="match status" value="1"/>
</dbReference>
<dbReference type="OrthoDB" id="442503at2759"/>
<evidence type="ECO:0000313" key="3">
    <source>
        <dbReference type="Proteomes" id="UP000675881"/>
    </source>
</evidence>
<dbReference type="EMBL" id="HG994586">
    <property type="protein sequence ID" value="CAF2995188.1"/>
    <property type="molecule type" value="Genomic_DNA"/>
</dbReference>
<dbReference type="PANTHER" id="PTHR18945">
    <property type="entry name" value="NEUROTRANSMITTER GATED ION CHANNEL"/>
    <property type="match status" value="1"/>
</dbReference>
<sequence>MPQFEISTVIPSICQETFHIGNYSCLLAQLHLKRSLGFHMVQSYIPTILIVVISWVSFWMDVESVAGRTTLGVTTLLTVSSKASDVQAEVPLVSYVKAIDIWMGACTAFIFAALLEFTFVNYMWRRGKKKTMYFGIESGSRILENQKDKVEDFLVPLSQINEDNEESCNQANNVAMERAVKKKQYGSEPQSNFLWKVSKSQGDDAERRTALNMDVEQSNGEVRMLKSSSDDLIKESSISEFGLSHCKLALQIDECSRFIFPLCFLIFNLLYWSYYT</sequence>
<dbReference type="AlphaFoldDB" id="A0A7R8D4F5"/>
<dbReference type="SUPFAM" id="SSF90112">
    <property type="entry name" value="Neurotransmitter-gated ion-channel transmembrane pore"/>
    <property type="match status" value="1"/>
</dbReference>
<dbReference type="Proteomes" id="UP000675881">
    <property type="component" value="Chromosome 7"/>
</dbReference>
<keyword evidence="3" id="KW-1185">Reference proteome</keyword>
<dbReference type="InterPro" id="IPR006029">
    <property type="entry name" value="Neurotrans-gated_channel_TM"/>
</dbReference>
<dbReference type="GO" id="GO:0099095">
    <property type="term" value="F:ligand-gated monoatomic anion channel activity"/>
    <property type="evidence" value="ECO:0007669"/>
    <property type="project" value="UniProtKB-ARBA"/>
</dbReference>
<gene>
    <name evidence="2" type="ORF">LSAA_13290</name>
</gene>